<keyword evidence="2" id="KW-1133">Transmembrane helix</keyword>
<dbReference type="Proteomes" id="UP000685013">
    <property type="component" value="Chromosome 9"/>
</dbReference>
<dbReference type="EMBL" id="JAGKQH010000009">
    <property type="protein sequence ID" value="KAG6591991.1"/>
    <property type="molecule type" value="Genomic_DNA"/>
</dbReference>
<evidence type="ECO:0000256" key="2">
    <source>
        <dbReference type="SAM" id="Phobius"/>
    </source>
</evidence>
<feature type="compositionally biased region" description="Low complexity" evidence="1">
    <location>
        <begin position="188"/>
        <end position="197"/>
    </location>
</feature>
<reference evidence="4 5" key="1">
    <citation type="journal article" date="2021" name="Hortic Res">
        <title>The domestication of Cucurbita argyrosperma as revealed by the genome of its wild relative.</title>
        <authorList>
            <person name="Barrera-Redondo J."/>
            <person name="Sanchez-de la Vega G."/>
            <person name="Aguirre-Liguori J.A."/>
            <person name="Castellanos-Morales G."/>
            <person name="Gutierrez-Guerrero Y.T."/>
            <person name="Aguirre-Dugua X."/>
            <person name="Aguirre-Planter E."/>
            <person name="Tenaillon M.I."/>
            <person name="Lira-Saade R."/>
            <person name="Eguiarte L.E."/>
        </authorList>
    </citation>
    <scope>NUCLEOTIDE SEQUENCE [LARGE SCALE GENOMIC DNA]</scope>
    <source>
        <strain evidence="4">JBR-2021</strain>
    </source>
</reference>
<keyword evidence="2" id="KW-0472">Membrane</keyword>
<feature type="compositionally biased region" description="Polar residues" evidence="1">
    <location>
        <begin position="250"/>
        <end position="267"/>
    </location>
</feature>
<proteinExistence type="predicted"/>
<evidence type="ECO:0000259" key="3">
    <source>
        <dbReference type="Pfam" id="PF14364"/>
    </source>
</evidence>
<feature type="compositionally biased region" description="Basic and acidic residues" evidence="1">
    <location>
        <begin position="135"/>
        <end position="163"/>
    </location>
</feature>
<dbReference type="InterPro" id="IPR008480">
    <property type="entry name" value="DUF761_pln"/>
</dbReference>
<comment type="caution">
    <text evidence="4">The sequence shown here is derived from an EMBL/GenBank/DDBJ whole genome shotgun (WGS) entry which is preliminary data.</text>
</comment>
<feature type="transmembrane region" description="Helical" evidence="2">
    <location>
        <begin position="38"/>
        <end position="57"/>
    </location>
</feature>
<dbReference type="PANTHER" id="PTHR33098:SF117">
    <property type="entry name" value="COTTON FIBER (DUF761)"/>
    <property type="match status" value="1"/>
</dbReference>
<dbReference type="AlphaFoldDB" id="A0AAV6N466"/>
<feature type="transmembrane region" description="Helical" evidence="2">
    <location>
        <begin position="64"/>
        <end position="83"/>
    </location>
</feature>
<evidence type="ECO:0000256" key="1">
    <source>
        <dbReference type="SAM" id="MobiDB-lite"/>
    </source>
</evidence>
<keyword evidence="2" id="KW-0812">Transmembrane</keyword>
<feature type="domain" description="DUF4408" evidence="3">
    <location>
        <begin position="47"/>
        <end position="79"/>
    </location>
</feature>
<name>A0AAV6N466_9ROSI</name>
<feature type="non-terminal residue" evidence="4">
    <location>
        <position position="1"/>
    </location>
</feature>
<feature type="compositionally biased region" description="Acidic residues" evidence="1">
    <location>
        <begin position="120"/>
        <end position="134"/>
    </location>
</feature>
<dbReference type="Pfam" id="PF14364">
    <property type="entry name" value="DUF4408"/>
    <property type="match status" value="1"/>
</dbReference>
<feature type="compositionally biased region" description="Basic and acidic residues" evidence="1">
    <location>
        <begin position="226"/>
        <end position="241"/>
    </location>
</feature>
<sequence length="330" mass="37635">MLYLMTSNSLWILSLKLLLLSSAILSMAEILKFYVPLVVDILVSYVPAVWSSIVLWLRPPYLYLLFNFIIVSILASSKLHQYLVDPPPTTVPKLYDDSRADFTVIRAVGDVLEKSGRDADEDFAADVSEDEEKSDAELYSKISDRENDGNGETDRSRLQKEDSVENLLQKYDKKPPISSKIRNRKAAKAATTPAGTTSRWSTINRHDTLDDAWNAITEGHSAPFSRRLDKSNTCEPHTTRNEEEEEETAIGQNNSPPKVTKSETSFKSNDKNQELRQSAAAARVRKMPSVTEEELNRRVEAFIEKFREEMRLQREESLKKFELMINGSYY</sequence>
<dbReference type="PANTHER" id="PTHR33098">
    <property type="entry name" value="COTTON FIBER (DUF761)"/>
    <property type="match status" value="1"/>
</dbReference>
<organism evidence="4 5">
    <name type="scientific">Cucurbita argyrosperma subsp. sororia</name>
    <dbReference type="NCBI Taxonomy" id="37648"/>
    <lineage>
        <taxon>Eukaryota</taxon>
        <taxon>Viridiplantae</taxon>
        <taxon>Streptophyta</taxon>
        <taxon>Embryophyta</taxon>
        <taxon>Tracheophyta</taxon>
        <taxon>Spermatophyta</taxon>
        <taxon>Magnoliopsida</taxon>
        <taxon>eudicotyledons</taxon>
        <taxon>Gunneridae</taxon>
        <taxon>Pentapetalae</taxon>
        <taxon>rosids</taxon>
        <taxon>fabids</taxon>
        <taxon>Cucurbitales</taxon>
        <taxon>Cucurbitaceae</taxon>
        <taxon>Cucurbiteae</taxon>
        <taxon>Cucurbita</taxon>
    </lineage>
</organism>
<accession>A0AAV6N466</accession>
<dbReference type="InterPro" id="IPR025520">
    <property type="entry name" value="DUF4408"/>
</dbReference>
<feature type="region of interest" description="Disordered" evidence="1">
    <location>
        <begin position="120"/>
        <end position="202"/>
    </location>
</feature>
<keyword evidence="5" id="KW-1185">Reference proteome</keyword>
<gene>
    <name evidence="4" type="ORF">SDJN03_14337</name>
</gene>
<feature type="region of interest" description="Disordered" evidence="1">
    <location>
        <begin position="224"/>
        <end position="291"/>
    </location>
</feature>
<evidence type="ECO:0000313" key="5">
    <source>
        <dbReference type="Proteomes" id="UP000685013"/>
    </source>
</evidence>
<evidence type="ECO:0000313" key="4">
    <source>
        <dbReference type="EMBL" id="KAG6591991.1"/>
    </source>
</evidence>
<protein>
    <recommendedName>
        <fullName evidence="3">DUF4408 domain-containing protein</fullName>
    </recommendedName>
</protein>
<dbReference type="Pfam" id="PF05553">
    <property type="entry name" value="DUF761"/>
    <property type="match status" value="1"/>
</dbReference>